<evidence type="ECO:0000256" key="1">
    <source>
        <dbReference type="ARBA" id="ARBA00038240"/>
    </source>
</evidence>
<sequence length="341" mass="38317">MQPFETLSYQEQLHRLQHLVEDILPHYGLASAQFVLLQYEDNAVYRIIPRPGEHFVLRVSAADGHSPAAQRSEMQWLTALRRETDLLVPEPIPNDVGELVTMGVVRDVPEPRPCVLLRWVPGEPPTPGIEPAIVGRIGAFTAQLHQHAAQFVPPPAFVRPSWDWQRLFGVASVLGNEEVLSSLASHQYEVLAKVATQLQHTLCLLGKNTPRWGLIHADLHRDNILLHHGAVGVIDFDDCGWGYYVLDLASVLDSFFRRVVEHPKDYLSLRGAFLSGYDRIRALPVDLDVHLRTAKVMRDMVNVNFILSSKNASVHTWGRERLDHIIVGLEAYLEGSSNLGI</sequence>
<dbReference type="PANTHER" id="PTHR21064">
    <property type="entry name" value="AMINOGLYCOSIDE PHOSPHOTRANSFERASE DOMAIN-CONTAINING PROTEIN-RELATED"/>
    <property type="match status" value="1"/>
</dbReference>
<dbReference type="Pfam" id="PF01636">
    <property type="entry name" value="APH"/>
    <property type="match status" value="1"/>
</dbReference>
<name>A0ABQ3V458_9CHLR</name>
<dbReference type="InterPro" id="IPR050249">
    <property type="entry name" value="Pseudomonas-type_ThrB"/>
</dbReference>
<dbReference type="PANTHER" id="PTHR21064:SF6">
    <property type="entry name" value="AMINOGLYCOSIDE PHOSPHOTRANSFERASE DOMAIN-CONTAINING PROTEIN"/>
    <property type="match status" value="1"/>
</dbReference>
<feature type="domain" description="Aminoglycoside phosphotransferase" evidence="2">
    <location>
        <begin position="41"/>
        <end position="283"/>
    </location>
</feature>
<evidence type="ECO:0000259" key="2">
    <source>
        <dbReference type="Pfam" id="PF01636"/>
    </source>
</evidence>
<dbReference type="InterPro" id="IPR002575">
    <property type="entry name" value="Aminoglycoside_PTrfase"/>
</dbReference>
<dbReference type="SUPFAM" id="SSF56112">
    <property type="entry name" value="Protein kinase-like (PK-like)"/>
    <property type="match status" value="1"/>
</dbReference>
<evidence type="ECO:0000313" key="3">
    <source>
        <dbReference type="EMBL" id="GHO59961.1"/>
    </source>
</evidence>
<dbReference type="InterPro" id="IPR011009">
    <property type="entry name" value="Kinase-like_dom_sf"/>
</dbReference>
<keyword evidence="4" id="KW-1185">Reference proteome</keyword>
<dbReference type="EMBL" id="BNJG01000003">
    <property type="protein sequence ID" value="GHO59961.1"/>
    <property type="molecule type" value="Genomic_DNA"/>
</dbReference>
<reference evidence="3 4" key="1">
    <citation type="journal article" date="2021" name="Int. J. Syst. Evol. Microbiol.">
        <title>Reticulibacter mediterranei gen. nov., sp. nov., within the new family Reticulibacteraceae fam. nov., and Ktedonospora formicarum gen. nov., sp. nov., Ktedonobacter robiniae sp. nov., Dictyobacter formicarum sp. nov. and Dictyobacter arantiisoli sp. nov., belonging to the class Ktedonobacteria.</title>
        <authorList>
            <person name="Yabe S."/>
            <person name="Zheng Y."/>
            <person name="Wang C.M."/>
            <person name="Sakai Y."/>
            <person name="Abe K."/>
            <person name="Yokota A."/>
            <person name="Donadio S."/>
            <person name="Cavaletti L."/>
            <person name="Monciardini P."/>
        </authorList>
    </citation>
    <scope>NUCLEOTIDE SEQUENCE [LARGE SCALE GENOMIC DNA]</scope>
    <source>
        <strain evidence="3 4">SOSP1-30</strain>
    </source>
</reference>
<organism evidence="3 4">
    <name type="scientific">Ktedonobacter robiniae</name>
    <dbReference type="NCBI Taxonomy" id="2778365"/>
    <lineage>
        <taxon>Bacteria</taxon>
        <taxon>Bacillati</taxon>
        <taxon>Chloroflexota</taxon>
        <taxon>Ktedonobacteria</taxon>
        <taxon>Ktedonobacterales</taxon>
        <taxon>Ktedonobacteraceae</taxon>
        <taxon>Ktedonobacter</taxon>
    </lineage>
</organism>
<accession>A0ABQ3V458</accession>
<evidence type="ECO:0000313" key="4">
    <source>
        <dbReference type="Proteomes" id="UP000654345"/>
    </source>
</evidence>
<dbReference type="Gene3D" id="3.90.1200.10">
    <property type="match status" value="1"/>
</dbReference>
<comment type="similarity">
    <text evidence="1">Belongs to the pseudomonas-type ThrB family.</text>
</comment>
<proteinExistence type="inferred from homology"/>
<dbReference type="Proteomes" id="UP000654345">
    <property type="component" value="Unassembled WGS sequence"/>
</dbReference>
<comment type="caution">
    <text evidence="3">The sequence shown here is derived from an EMBL/GenBank/DDBJ whole genome shotgun (WGS) entry which is preliminary data.</text>
</comment>
<dbReference type="RefSeq" id="WP_201376093.1">
    <property type="nucleotide sequence ID" value="NZ_BNJG01000003.1"/>
</dbReference>
<gene>
    <name evidence="3" type="ORF">KSB_84360</name>
</gene>
<protein>
    <submittedName>
        <fullName evidence="3">Aminoglycoside phosphotransferase</fullName>
    </submittedName>
</protein>